<keyword evidence="20" id="KW-0325">Glycoprotein</keyword>
<keyword evidence="16 24" id="KW-0067">ATP-binding</keyword>
<dbReference type="InterPro" id="IPR051716">
    <property type="entry name" value="Plant_RL_S/T_kinase"/>
</dbReference>
<keyword evidence="6" id="KW-0964">Secreted</keyword>
<evidence type="ECO:0000256" key="13">
    <source>
        <dbReference type="ARBA" id="ARBA00022737"/>
    </source>
</evidence>
<keyword evidence="17 25" id="KW-1133">Transmembrane helix</keyword>
<keyword evidence="15" id="KW-0418">Kinase</keyword>
<evidence type="ECO:0000256" key="1">
    <source>
        <dbReference type="ARBA" id="ARBA00004191"/>
    </source>
</evidence>
<comment type="similarity">
    <text evidence="3">Belongs to the RLP family.</text>
</comment>
<dbReference type="SMART" id="SM00365">
    <property type="entry name" value="LRR_SD22"/>
    <property type="match status" value="12"/>
</dbReference>
<evidence type="ECO:0000313" key="28">
    <source>
        <dbReference type="Proteomes" id="UP000583929"/>
    </source>
</evidence>
<dbReference type="SMART" id="SM00369">
    <property type="entry name" value="LRR_TYP"/>
    <property type="match status" value="18"/>
</dbReference>
<keyword evidence="5" id="KW-1003">Cell membrane</keyword>
<dbReference type="InterPro" id="IPR008266">
    <property type="entry name" value="Tyr_kinase_AS"/>
</dbReference>
<feature type="domain" description="Protein kinase" evidence="26">
    <location>
        <begin position="1509"/>
        <end position="1824"/>
    </location>
</feature>
<evidence type="ECO:0000256" key="24">
    <source>
        <dbReference type="PROSITE-ProRule" id="PRU10141"/>
    </source>
</evidence>
<evidence type="ECO:0000256" key="7">
    <source>
        <dbReference type="ARBA" id="ARBA00022527"/>
    </source>
</evidence>
<evidence type="ECO:0000313" key="27">
    <source>
        <dbReference type="EMBL" id="KAF4387103.1"/>
    </source>
</evidence>
<dbReference type="PROSITE" id="PS50011">
    <property type="entry name" value="PROTEIN_KINASE_DOM"/>
    <property type="match status" value="3"/>
</dbReference>
<keyword evidence="28" id="KW-1185">Reference proteome</keyword>
<feature type="transmembrane region" description="Helical" evidence="25">
    <location>
        <begin position="505"/>
        <end position="526"/>
    </location>
</feature>
<reference evidence="27 28" key="1">
    <citation type="journal article" date="2020" name="bioRxiv">
        <title>Sequence and annotation of 42 cannabis genomes reveals extensive copy number variation in cannabinoid synthesis and pathogen resistance genes.</title>
        <authorList>
            <person name="Mckernan K.J."/>
            <person name="Helbert Y."/>
            <person name="Kane L.T."/>
            <person name="Ebling H."/>
            <person name="Zhang L."/>
            <person name="Liu B."/>
            <person name="Eaton Z."/>
            <person name="Mclaughlin S."/>
            <person name="Kingan S."/>
            <person name="Baybayan P."/>
            <person name="Concepcion G."/>
            <person name="Jordan M."/>
            <person name="Riva A."/>
            <person name="Barbazuk W."/>
            <person name="Harkins T."/>
        </authorList>
    </citation>
    <scope>NUCLEOTIDE SEQUENCE [LARGE SCALE GENOMIC DNA]</scope>
    <source>
        <strain evidence="28">cv. Jamaican Lion 4</strain>
        <tissue evidence="27">Leaf</tissue>
    </source>
</reference>
<dbReference type="GO" id="GO:0005886">
    <property type="term" value="C:plasma membrane"/>
    <property type="evidence" value="ECO:0007669"/>
    <property type="project" value="UniProtKB-SubCell"/>
</dbReference>
<dbReference type="InterPro" id="IPR017441">
    <property type="entry name" value="Protein_kinase_ATP_BS"/>
</dbReference>
<dbReference type="EC" id="2.7.11.1" evidence="4"/>
<dbReference type="InterPro" id="IPR032675">
    <property type="entry name" value="LRR_dom_sf"/>
</dbReference>
<feature type="binding site" evidence="24">
    <location>
        <position position="234"/>
    </location>
    <ligand>
        <name>ATP</name>
        <dbReference type="ChEBI" id="CHEBI:30616"/>
    </ligand>
</feature>
<dbReference type="PANTHER" id="PTHR48053">
    <property type="entry name" value="LEUCINE RICH REPEAT FAMILY PROTEIN, EXPRESSED"/>
    <property type="match status" value="1"/>
</dbReference>
<keyword evidence="6" id="KW-0134">Cell wall</keyword>
<organism evidence="27 28">
    <name type="scientific">Cannabis sativa</name>
    <name type="common">Hemp</name>
    <name type="synonym">Marijuana</name>
    <dbReference type="NCBI Taxonomy" id="3483"/>
    <lineage>
        <taxon>Eukaryota</taxon>
        <taxon>Viridiplantae</taxon>
        <taxon>Streptophyta</taxon>
        <taxon>Embryophyta</taxon>
        <taxon>Tracheophyta</taxon>
        <taxon>Spermatophyta</taxon>
        <taxon>Magnoliopsida</taxon>
        <taxon>eudicotyledons</taxon>
        <taxon>Gunneridae</taxon>
        <taxon>Pentapetalae</taxon>
        <taxon>rosids</taxon>
        <taxon>fabids</taxon>
        <taxon>Rosales</taxon>
        <taxon>Cannabaceae</taxon>
        <taxon>Cannabis</taxon>
    </lineage>
</organism>
<evidence type="ECO:0000256" key="20">
    <source>
        <dbReference type="ARBA" id="ARBA00023180"/>
    </source>
</evidence>
<keyword evidence="14 24" id="KW-0547">Nucleotide-binding</keyword>
<protein>
    <recommendedName>
        <fullName evidence="4">non-specific serine/threonine protein kinase</fullName>
        <ecNumber evidence="4">2.7.11.1</ecNumber>
    </recommendedName>
</protein>
<feature type="transmembrane region" description="Helical" evidence="25">
    <location>
        <begin position="145"/>
        <end position="167"/>
    </location>
</feature>
<dbReference type="InterPro" id="IPR013210">
    <property type="entry name" value="LRR_N_plant-typ"/>
</dbReference>
<feature type="transmembrane region" description="Helical" evidence="25">
    <location>
        <begin position="2377"/>
        <end position="2400"/>
    </location>
</feature>
<dbReference type="FunFam" id="3.30.200.20:FF:000309">
    <property type="entry name" value="Leucine-rich repeat receptor protein kinase MSP1"/>
    <property type="match status" value="3"/>
</dbReference>
<dbReference type="Gene3D" id="3.80.10.10">
    <property type="entry name" value="Ribonuclease Inhibitor"/>
    <property type="match status" value="11"/>
</dbReference>
<dbReference type="FunFam" id="3.80.10.10:FF:000177">
    <property type="entry name" value="Leucine-rich repeat receptor-like serine/threonine-protein kinase At1g17230"/>
    <property type="match status" value="1"/>
</dbReference>
<evidence type="ECO:0000256" key="6">
    <source>
        <dbReference type="ARBA" id="ARBA00022512"/>
    </source>
</evidence>
<dbReference type="PROSITE" id="PS00107">
    <property type="entry name" value="PROTEIN_KINASE_ATP"/>
    <property type="match status" value="3"/>
</dbReference>
<comment type="subcellular location">
    <subcellularLocation>
        <location evidence="2">Cell membrane</location>
        <topology evidence="2">Single-pass type I membrane protein</topology>
    </subcellularLocation>
    <subcellularLocation>
        <location evidence="1">Secreted</location>
        <location evidence="1">Cell wall</location>
    </subcellularLocation>
</comment>
<evidence type="ECO:0000256" key="25">
    <source>
        <dbReference type="SAM" id="Phobius"/>
    </source>
</evidence>
<dbReference type="CDD" id="cd14066">
    <property type="entry name" value="STKc_IRAK"/>
    <property type="match status" value="1"/>
</dbReference>
<dbReference type="FunFam" id="3.80.10.10:FF:000221">
    <property type="entry name" value="Leucine-rich repeat receptor-like protein kinase PXL1"/>
    <property type="match status" value="1"/>
</dbReference>
<evidence type="ECO:0000256" key="18">
    <source>
        <dbReference type="ARBA" id="ARBA00023136"/>
    </source>
</evidence>
<evidence type="ECO:0000256" key="14">
    <source>
        <dbReference type="ARBA" id="ARBA00022741"/>
    </source>
</evidence>
<dbReference type="FunFam" id="3.80.10.10:FF:000400">
    <property type="entry name" value="Nuclear pore complex protein NUP107"/>
    <property type="match status" value="2"/>
</dbReference>
<accession>A0A7J6GW07</accession>
<evidence type="ECO:0000256" key="21">
    <source>
        <dbReference type="ARBA" id="ARBA00038043"/>
    </source>
</evidence>
<evidence type="ECO:0000256" key="4">
    <source>
        <dbReference type="ARBA" id="ARBA00012513"/>
    </source>
</evidence>
<evidence type="ECO:0000256" key="2">
    <source>
        <dbReference type="ARBA" id="ARBA00004251"/>
    </source>
</evidence>
<evidence type="ECO:0000256" key="9">
    <source>
        <dbReference type="ARBA" id="ARBA00022614"/>
    </source>
</evidence>
<sequence length="2659" mass="297037">MNNLSGTIPTWFEDYKSLTTLILNHNKFSGEIPQEVGNMVSLRYMFDLSSNCLSGEIPSNLMKLSSLEILNVSNNQLCGQIPSSFSNMFGLVSVDFSYNNFTGPIPTGKPFQNDNSFLGNSGLYRDTTKRVNNNLLKSNNKTKNILIGVLVPFCGLIILFSVVVTLVDKKKNQSSNNKYNKNQELLIWEKERKFTFREIVKATEDFSEKFCIGKGGFGSVYKAVLSLTSVVAVKRLNISDEATNNYNYRQSFLNEIKTLTEVRHRNIIKLYGFCSRRGCMYLVYEYIQRGSLAKVLYGLESEDLVWEIRMRIVQGLAHALAYLHHDCSPPIVHRDVTLNNVLLEWDFEPKLSDFGTARLLSPDSTNWTNVQGSYGYMAPEFAQTMRVTDKSDVYSFGVVALEVMMGRHPGEMLGSLSSTRALPNDNELLLKDVLDQRLPPPNGELAEAMVFMVTVALSCARTNPDMRPNMRFVAQELSARTQPYMFEPFGSITMNKLNGFQEKKYFITMNSVLVFVLLHIFVLSLVPLKIDSSPRTQAEALIRWKMSLELKPSSLDSWSNNNIINLCNWTNVVCDGSNGEISQIHLSNLELNGKLDNFNFSPFLNITVFNLSKCELSGFIPTAIGNLTNLTLLDLSENYFTGPIPTSLWSLNNLIILALYNNSLSGYIPPEIENLQLLSTFDVSNNQLSGVLSSNISRLSNLERLSVFTNNFTGMIPSEIGNLKKLKRLDLSKNHLTGPIPTSLWNLRNLIFVRIFENNLFGTIPQEIGNLKLLSTFDARTNQLSGELPVNISSLSNLEVFSVHTNNFSGTIPRDFGKNNPNLKIVMFGINNFFGQLPQGLCRSFNLEYLGVNNNRFTGQLPECLRNCTKLRRVRLDGNRFKGDITNAFGVHPRLISMFLNNNQFIGHVSSTWGQCQNLTRLQLGQNKIFGRIPSELGSLTKLKVLSLDSNALSGEIPTQLGNLKVLYQLNLSNNHLTGKIPTSLSGLSELEVLDFSANNLSGEIPHWLGNYKGLVSLNLSHNMLTSEIPTELGNLVSLQYVLDLSSNLLIGKISSSLSRLTKLEILNISHNHLSGNIPHTFSNLISISYMDFSFNNLTGSIPTGGIFQNARTNAYYYGNVGLCGNSTGLKPCKTHTSGSKSALILIISLVCGLVFVTTIVIVLILCHKFKVLDKQRKTSNQNDTRQSLMIWEKEAKFTFGEIVEATENFDDKYCIGKGGFGTVYKAILRSHELVLAVKRLHMSDTSDIPEVSRINGPIPTQLENLKLLYQLNLSNNHLTEEIPMNLSNLSGLQYLDLSTNNLAGKIPYWLGNFESLRSLNLSHNILSSEIPSELGNLASLHEVLDLSSNLLVGVIPSSLSKLTMLEIFNISHNHLSGIIPQSFSNLISISYIDFSYNNLTGEIPIFQNASKSIYDGNLGLCGKASGLKPCKMKRNKTRTNLILVICLVCAGIVVFVTAIIITLVLRYKFKVLDKKRKSSNQNDTRQSLIWEKEAKFTFGEIVDATENFDDKYCIGNGGFGTVYKAILRSHELVVAVKRLHLSDSSEILEASRISFENEIRTLTEVRHRNMVKLYGFCLRKGEMYLVYQYANRGSLGKVLYGSTNFDWDSRVKIVQGLAHAISYLHHDCSPPIVHRDVSLNNVLLSSDFVPILSDFETEVNNTMKIVSRTRFYVLALVLVHIFVWLPMKITCSPRSQAEALIRWKESLVLKPSSLDSWSNNNIINLCNWTNVVCDGSNGEISQIDLSNLELNGTLDNFNFSPFLNITIFNLNNNKLAGSIPKAIGNLAKLTLLDLSDNDFEGEIPVEISQLSELQYLNLYNNFLNGSIPYQLTNLPKVRNLSLGYNNLENSEWSNFSSMPSLTYLVLCKNHFNSTFPGFISKCRNLTFLDLSKNNLIGPIPVSLWNLKNLIFFYVDNNQLSGELSVNISMLSNLEDLVVSNNNFTGSIPSKIGNLKKLKRLDLSRNHLIGPIPTSLWNLKNLIHVYLFNNNLVGIIPPAIGNLEFLTNFIVGTNQLSGELPVNISSLSNLEKFSVISNNFTGQIPRDFGKNSPNLSIVVFTNNSFFGEFPQGLCSGFNLEYLSVNNNSFTGPLPECLRNCTKLKRVRFDGNRFTGNITNAFGVHPHLDSIFLNNNQFIGHVSSMWGQCQNLTTLQMGHNKIAGKIPSELGNLMKLQVLNLESNKLNGPIPNQLVNLKLLYQLNLSNNHLTEEIPMSLLNLSGLQYLDLSTNNLVGKIPDWLGSFENLHSLNLSHNVLSSEIPPELGNLGSLHYALDLSSNLLVGEIPSSLSKLTMLEILDISRNHLSGSIPQSFSHLISISYINFSYNNLTGPIPTGLVFQNASKCVYDGNLGLCGKATGLKPCRMQKNKASNGSHILVFGLVCSLILFVTTIVIILIFCHESKVMDKSRKGANNNEMNKSFIWEKEAKFTFGEIVEATEDFDDKYCIGKGGFGTVYKAILRSHELILAVKRLHVSDSSDILEVNRISFENEIQTLTEVRHRNIIKLYGFISRKSEMYLVYQYAKRGSLSKVLYGSTNLDWDSRVEIVQGLAHAISYLHHDCSPPIVHRDVSLNNVLLGSDFVPILSDFGIAQLLIPDSSIWTNVAGSYGYMAPVVALEIMMGKHPGELLESLSSSQSKISSENMLLKDMLDQRLLPPT</sequence>
<keyword evidence="7" id="KW-0723">Serine/threonine-protein kinase</keyword>
<evidence type="ECO:0000259" key="26">
    <source>
        <dbReference type="PROSITE" id="PS50011"/>
    </source>
</evidence>
<name>A0A7J6GW07_CANSA</name>
<dbReference type="InterPro" id="IPR011009">
    <property type="entry name" value="Kinase-like_dom_sf"/>
</dbReference>
<evidence type="ECO:0000256" key="5">
    <source>
        <dbReference type="ARBA" id="ARBA00022475"/>
    </source>
</evidence>
<dbReference type="FunFam" id="3.80.10.10:FF:000111">
    <property type="entry name" value="LRR receptor-like serine/threonine-protein kinase ERECTA"/>
    <property type="match status" value="1"/>
</dbReference>
<evidence type="ECO:0000256" key="19">
    <source>
        <dbReference type="ARBA" id="ARBA00023170"/>
    </source>
</evidence>
<feature type="binding site" evidence="24">
    <location>
        <position position="1538"/>
    </location>
    <ligand>
        <name>ATP</name>
        <dbReference type="ChEBI" id="CHEBI:30616"/>
    </ligand>
</feature>
<gene>
    <name evidence="27" type="ORF">G4B88_024675</name>
</gene>
<dbReference type="SUPFAM" id="SSF52058">
    <property type="entry name" value="L domain-like"/>
    <property type="match status" value="4"/>
</dbReference>
<keyword evidence="18 25" id="KW-0472">Membrane</keyword>
<evidence type="ECO:0000256" key="10">
    <source>
        <dbReference type="ARBA" id="ARBA00022679"/>
    </source>
</evidence>
<dbReference type="Pfam" id="PF08263">
    <property type="entry name" value="LRRNT_2"/>
    <property type="match status" value="2"/>
</dbReference>
<keyword evidence="13" id="KW-0677">Repeat</keyword>
<dbReference type="GO" id="GO:0004674">
    <property type="term" value="F:protein serine/threonine kinase activity"/>
    <property type="evidence" value="ECO:0007669"/>
    <property type="project" value="UniProtKB-KW"/>
</dbReference>
<dbReference type="Pfam" id="PF13855">
    <property type="entry name" value="LRR_8"/>
    <property type="match status" value="4"/>
</dbReference>
<keyword evidence="19" id="KW-0675">Receptor</keyword>
<dbReference type="PANTHER" id="PTHR48053:SF32">
    <property type="entry name" value="LEUCINE RICH REPEAT FAMILY PROTEIN, EXPRESSED"/>
    <property type="match status" value="1"/>
</dbReference>
<dbReference type="FunFam" id="3.80.10.10:FF:000095">
    <property type="entry name" value="LRR receptor-like serine/threonine-protein kinase GSO1"/>
    <property type="match status" value="3"/>
</dbReference>
<keyword evidence="10" id="KW-0808">Transferase</keyword>
<dbReference type="InterPro" id="IPR003591">
    <property type="entry name" value="Leu-rich_rpt_typical-subtyp"/>
</dbReference>
<dbReference type="SUPFAM" id="SSF52047">
    <property type="entry name" value="RNI-like"/>
    <property type="match status" value="2"/>
</dbReference>
<comment type="caution">
    <text evidence="27">The sequence shown here is derived from an EMBL/GenBank/DDBJ whole genome shotgun (WGS) entry which is preliminary data.</text>
</comment>
<dbReference type="GO" id="GO:0099402">
    <property type="term" value="P:plant organ development"/>
    <property type="evidence" value="ECO:0007669"/>
    <property type="project" value="UniProtKB-ARBA"/>
</dbReference>
<dbReference type="GO" id="GO:0005524">
    <property type="term" value="F:ATP binding"/>
    <property type="evidence" value="ECO:0007669"/>
    <property type="project" value="UniProtKB-UniRule"/>
</dbReference>
<comment type="similarity">
    <text evidence="21">Belongs to the polygalacturonase-inhibiting protein family.</text>
</comment>
<keyword evidence="9" id="KW-0433">Leucine-rich repeat</keyword>
<dbReference type="Gene3D" id="1.10.510.10">
    <property type="entry name" value="Transferase(Phosphotransferase) domain 1"/>
    <property type="match status" value="4"/>
</dbReference>
<feature type="non-terminal residue" evidence="27">
    <location>
        <position position="1"/>
    </location>
</feature>
<evidence type="ECO:0000256" key="3">
    <source>
        <dbReference type="ARBA" id="ARBA00009592"/>
    </source>
</evidence>
<dbReference type="InterPro" id="IPR001611">
    <property type="entry name" value="Leu-rich_rpt"/>
</dbReference>
<evidence type="ECO:0000256" key="12">
    <source>
        <dbReference type="ARBA" id="ARBA00022729"/>
    </source>
</evidence>
<dbReference type="EMBL" id="JAATIQ010000080">
    <property type="protein sequence ID" value="KAF4387103.1"/>
    <property type="molecule type" value="Genomic_DNA"/>
</dbReference>
<keyword evidence="12" id="KW-0732">Signal</keyword>
<keyword evidence="8" id="KW-0597">Phosphoprotein</keyword>
<comment type="catalytic activity">
    <reaction evidence="22">
        <text>L-threonyl-[protein] + ATP = O-phospho-L-threonyl-[protein] + ADP + H(+)</text>
        <dbReference type="Rhea" id="RHEA:46608"/>
        <dbReference type="Rhea" id="RHEA-COMP:11060"/>
        <dbReference type="Rhea" id="RHEA-COMP:11605"/>
        <dbReference type="ChEBI" id="CHEBI:15378"/>
        <dbReference type="ChEBI" id="CHEBI:30013"/>
        <dbReference type="ChEBI" id="CHEBI:30616"/>
        <dbReference type="ChEBI" id="CHEBI:61977"/>
        <dbReference type="ChEBI" id="CHEBI:456216"/>
        <dbReference type="EC" id="2.7.11.1"/>
    </reaction>
</comment>
<dbReference type="InterPro" id="IPR055414">
    <property type="entry name" value="LRR_R13L4/SHOC2-like"/>
</dbReference>
<proteinExistence type="inferred from homology"/>
<feature type="domain" description="Protein kinase" evidence="26">
    <location>
        <begin position="206"/>
        <end position="485"/>
    </location>
</feature>
<dbReference type="GO" id="GO:0009653">
    <property type="term" value="P:anatomical structure morphogenesis"/>
    <property type="evidence" value="ECO:0007669"/>
    <property type="project" value="UniProtKB-ARBA"/>
</dbReference>
<feature type="transmembrane region" description="Helical" evidence="25">
    <location>
        <begin position="1442"/>
        <end position="1468"/>
    </location>
</feature>
<comment type="catalytic activity">
    <reaction evidence="23">
        <text>L-seryl-[protein] + ATP = O-phospho-L-seryl-[protein] + ADP + H(+)</text>
        <dbReference type="Rhea" id="RHEA:17989"/>
        <dbReference type="Rhea" id="RHEA-COMP:9863"/>
        <dbReference type="Rhea" id="RHEA-COMP:11604"/>
        <dbReference type="ChEBI" id="CHEBI:15378"/>
        <dbReference type="ChEBI" id="CHEBI:29999"/>
        <dbReference type="ChEBI" id="CHEBI:30616"/>
        <dbReference type="ChEBI" id="CHEBI:83421"/>
        <dbReference type="ChEBI" id="CHEBI:456216"/>
        <dbReference type="EC" id="2.7.11.1"/>
    </reaction>
</comment>
<dbReference type="Proteomes" id="UP000583929">
    <property type="component" value="Unassembled WGS sequence"/>
</dbReference>
<dbReference type="Gene3D" id="3.30.200.20">
    <property type="entry name" value="Phosphorylase Kinase, domain 1"/>
    <property type="match status" value="3"/>
</dbReference>
<dbReference type="InterPro" id="IPR000719">
    <property type="entry name" value="Prot_kinase_dom"/>
</dbReference>
<feature type="transmembrane region" description="Helical" evidence="25">
    <location>
        <begin position="1144"/>
        <end position="1166"/>
    </location>
</feature>
<evidence type="ECO:0000256" key="11">
    <source>
        <dbReference type="ARBA" id="ARBA00022692"/>
    </source>
</evidence>
<feature type="domain" description="Protein kinase" evidence="26">
    <location>
        <begin position="2442"/>
        <end position="2659"/>
    </location>
</feature>
<evidence type="ECO:0000256" key="22">
    <source>
        <dbReference type="ARBA" id="ARBA00047899"/>
    </source>
</evidence>
<dbReference type="PROSITE" id="PS51450">
    <property type="entry name" value="LRR"/>
    <property type="match status" value="1"/>
</dbReference>
<evidence type="ECO:0000256" key="8">
    <source>
        <dbReference type="ARBA" id="ARBA00022553"/>
    </source>
</evidence>
<dbReference type="Pfam" id="PF00560">
    <property type="entry name" value="LRR_1"/>
    <property type="match status" value="16"/>
</dbReference>
<feature type="binding site" evidence="24">
    <location>
        <position position="2471"/>
    </location>
    <ligand>
        <name>ATP</name>
        <dbReference type="ChEBI" id="CHEBI:30616"/>
    </ligand>
</feature>
<evidence type="ECO:0000256" key="16">
    <source>
        <dbReference type="ARBA" id="ARBA00022840"/>
    </source>
</evidence>
<dbReference type="SUPFAM" id="SSF56112">
    <property type="entry name" value="Protein kinase-like (PK-like)"/>
    <property type="match status" value="4"/>
</dbReference>
<evidence type="ECO:0000256" key="17">
    <source>
        <dbReference type="ARBA" id="ARBA00022989"/>
    </source>
</evidence>
<keyword evidence="11 25" id="KW-0812">Transmembrane</keyword>
<dbReference type="Pfam" id="PF00069">
    <property type="entry name" value="Pkinase"/>
    <property type="match status" value="3"/>
</dbReference>
<dbReference type="Pfam" id="PF23598">
    <property type="entry name" value="LRR_14"/>
    <property type="match status" value="1"/>
</dbReference>
<evidence type="ECO:0000256" key="15">
    <source>
        <dbReference type="ARBA" id="ARBA00022777"/>
    </source>
</evidence>
<dbReference type="FunFam" id="1.10.510.10:FF:000445">
    <property type="entry name" value="MDIS1-interacting receptor like kinase 2"/>
    <property type="match status" value="1"/>
</dbReference>
<dbReference type="PROSITE" id="PS00109">
    <property type="entry name" value="PROTEIN_KINASE_TYR"/>
    <property type="match status" value="3"/>
</dbReference>
<evidence type="ECO:0000256" key="23">
    <source>
        <dbReference type="ARBA" id="ARBA00048679"/>
    </source>
</evidence>